<evidence type="ECO:0000313" key="2">
    <source>
        <dbReference type="EMBL" id="GBF82100.1"/>
    </source>
</evidence>
<feature type="region of interest" description="Disordered" evidence="1">
    <location>
        <begin position="39"/>
        <end position="70"/>
    </location>
</feature>
<reference evidence="3" key="1">
    <citation type="submission" date="2017-05" db="EMBL/GenBank/DDBJ databases">
        <title>Physiological properties and genetic analysis related to exopolysaccharide production of fresh-water unicellular cyanobacterium Aphanothece sacrum, Suizenji Nori, that has been cultured as a food source in Japan.</title>
        <authorList>
            <person name="Kanesaki Y."/>
            <person name="Yoshikawa S."/>
            <person name="Ohki K."/>
        </authorList>
    </citation>
    <scope>NUCLEOTIDE SEQUENCE [LARGE SCALE GENOMIC DNA]</scope>
    <source>
        <strain evidence="3">FPU1</strain>
    </source>
</reference>
<evidence type="ECO:0000256" key="1">
    <source>
        <dbReference type="SAM" id="MobiDB-lite"/>
    </source>
</evidence>
<dbReference type="AlphaFoldDB" id="A0A401ILG7"/>
<dbReference type="InterPro" id="IPR021070">
    <property type="entry name" value="Killing_trait_RebB"/>
</dbReference>
<sequence>MTEINSEKLDLGDHNRERTEVTSEIFEFGDVTVEVQVETRVDDDQPCDEEPSDQPTLTPTVIPSNAESPAMAMGSGYQMFSQSMSMLVQNAVDAQQQLTITQQTATSQELQQFIWPKAIASPLNSQNSLDNLQGIIAMLTSLSKKS</sequence>
<protein>
    <submittedName>
        <fullName evidence="2">RebB-like protein</fullName>
    </submittedName>
</protein>
<accession>A0A401ILG7</accession>
<dbReference type="Pfam" id="PF11747">
    <property type="entry name" value="RebB"/>
    <property type="match status" value="1"/>
</dbReference>
<name>A0A401ILG7_APHSA</name>
<evidence type="ECO:0000313" key="3">
    <source>
        <dbReference type="Proteomes" id="UP000287247"/>
    </source>
</evidence>
<keyword evidence="3" id="KW-1185">Reference proteome</keyword>
<organism evidence="2 3">
    <name type="scientific">Aphanothece sacrum FPU1</name>
    <dbReference type="NCBI Taxonomy" id="1920663"/>
    <lineage>
        <taxon>Bacteria</taxon>
        <taxon>Bacillati</taxon>
        <taxon>Cyanobacteriota</taxon>
        <taxon>Cyanophyceae</taxon>
        <taxon>Oscillatoriophycideae</taxon>
        <taxon>Chroococcales</taxon>
        <taxon>Aphanothecaceae</taxon>
        <taxon>Aphanothece</taxon>
    </lineage>
</organism>
<dbReference type="Proteomes" id="UP000287247">
    <property type="component" value="Unassembled WGS sequence"/>
</dbReference>
<feature type="compositionally biased region" description="Polar residues" evidence="1">
    <location>
        <begin position="53"/>
        <end position="67"/>
    </location>
</feature>
<feature type="compositionally biased region" description="Basic and acidic residues" evidence="1">
    <location>
        <begin position="1"/>
        <end position="21"/>
    </location>
</feature>
<feature type="region of interest" description="Disordered" evidence="1">
    <location>
        <begin position="1"/>
        <end position="23"/>
    </location>
</feature>
<dbReference type="RefSeq" id="WP_227873497.1">
    <property type="nucleotide sequence ID" value="NZ_BDQK01000015.1"/>
</dbReference>
<dbReference type="EMBL" id="BDQK01000015">
    <property type="protein sequence ID" value="GBF82100.1"/>
    <property type="molecule type" value="Genomic_DNA"/>
</dbReference>
<proteinExistence type="predicted"/>
<gene>
    <name evidence="2" type="ORF">AsFPU1_3526</name>
</gene>
<comment type="caution">
    <text evidence="2">The sequence shown here is derived from an EMBL/GenBank/DDBJ whole genome shotgun (WGS) entry which is preliminary data.</text>
</comment>